<feature type="region of interest" description="Disordered" evidence="1">
    <location>
        <begin position="1"/>
        <end position="28"/>
    </location>
</feature>
<dbReference type="InterPro" id="IPR008480">
    <property type="entry name" value="DUF761_pln"/>
</dbReference>
<dbReference type="AlphaFoldDB" id="A0A0A9GYN7"/>
<reference evidence="2" key="2">
    <citation type="journal article" date="2015" name="Data Brief">
        <title>Shoot transcriptome of the giant reed, Arundo donax.</title>
        <authorList>
            <person name="Barrero R.A."/>
            <person name="Guerrero F.D."/>
            <person name="Moolhuijzen P."/>
            <person name="Goolsby J.A."/>
            <person name="Tidwell J."/>
            <person name="Bellgard S.E."/>
            <person name="Bellgard M.I."/>
        </authorList>
    </citation>
    <scope>NUCLEOTIDE SEQUENCE</scope>
    <source>
        <tissue evidence="2">Shoot tissue taken approximately 20 cm above the soil surface</tissue>
    </source>
</reference>
<name>A0A0A9GYN7_ARUDO</name>
<feature type="compositionally biased region" description="Acidic residues" evidence="1">
    <location>
        <begin position="13"/>
        <end position="23"/>
    </location>
</feature>
<proteinExistence type="predicted"/>
<reference evidence="2" key="1">
    <citation type="submission" date="2014-09" db="EMBL/GenBank/DDBJ databases">
        <authorList>
            <person name="Magalhaes I.L.F."/>
            <person name="Oliveira U."/>
            <person name="Santos F.R."/>
            <person name="Vidigal T.H.D.A."/>
            <person name="Brescovit A.D."/>
            <person name="Santos A.J."/>
        </authorList>
    </citation>
    <scope>NUCLEOTIDE SEQUENCE</scope>
    <source>
        <tissue evidence="2">Shoot tissue taken approximately 20 cm above the soil surface</tissue>
    </source>
</reference>
<dbReference type="Pfam" id="PF05553">
    <property type="entry name" value="DUF761"/>
    <property type="match status" value="1"/>
</dbReference>
<sequence>MALVVTDGPAETAAEEVEGEDEAAGNAEEVNKRAEEFISAFRHHLRVDSLSCGISRRGSAGIRMAVCSS</sequence>
<evidence type="ECO:0000313" key="2">
    <source>
        <dbReference type="EMBL" id="JAE27711.1"/>
    </source>
</evidence>
<accession>A0A0A9GYN7</accession>
<evidence type="ECO:0000256" key="1">
    <source>
        <dbReference type="SAM" id="MobiDB-lite"/>
    </source>
</evidence>
<dbReference type="EMBL" id="GBRH01170185">
    <property type="protein sequence ID" value="JAE27711.1"/>
    <property type="molecule type" value="Transcribed_RNA"/>
</dbReference>
<organism evidence="2">
    <name type="scientific">Arundo donax</name>
    <name type="common">Giant reed</name>
    <name type="synonym">Donax arundinaceus</name>
    <dbReference type="NCBI Taxonomy" id="35708"/>
    <lineage>
        <taxon>Eukaryota</taxon>
        <taxon>Viridiplantae</taxon>
        <taxon>Streptophyta</taxon>
        <taxon>Embryophyta</taxon>
        <taxon>Tracheophyta</taxon>
        <taxon>Spermatophyta</taxon>
        <taxon>Magnoliopsida</taxon>
        <taxon>Liliopsida</taxon>
        <taxon>Poales</taxon>
        <taxon>Poaceae</taxon>
        <taxon>PACMAD clade</taxon>
        <taxon>Arundinoideae</taxon>
        <taxon>Arundineae</taxon>
        <taxon>Arundo</taxon>
    </lineage>
</organism>
<protein>
    <submittedName>
        <fullName evidence="2">Uncharacterized protein</fullName>
    </submittedName>
</protein>